<dbReference type="Proteomes" id="UP000216533">
    <property type="component" value="Unassembled WGS sequence"/>
</dbReference>
<feature type="domain" description="Pyrrolo-quinoline quinone repeat" evidence="2">
    <location>
        <begin position="71"/>
        <end position="165"/>
    </location>
</feature>
<evidence type="ECO:0000259" key="2">
    <source>
        <dbReference type="Pfam" id="PF13360"/>
    </source>
</evidence>
<dbReference type="InterPro" id="IPR002372">
    <property type="entry name" value="PQQ_rpt_dom"/>
</dbReference>
<evidence type="ECO:0000313" key="3">
    <source>
        <dbReference type="EMBL" id="OYN85356.1"/>
    </source>
</evidence>
<evidence type="ECO:0000256" key="1">
    <source>
        <dbReference type="SAM" id="MobiDB-lite"/>
    </source>
</evidence>
<organism evidence="3 4">
    <name type="scientific">Parenemella sanctibonifatiensis</name>
    <dbReference type="NCBI Taxonomy" id="2016505"/>
    <lineage>
        <taxon>Bacteria</taxon>
        <taxon>Bacillati</taxon>
        <taxon>Actinomycetota</taxon>
        <taxon>Actinomycetes</taxon>
        <taxon>Propionibacteriales</taxon>
        <taxon>Propionibacteriaceae</taxon>
        <taxon>Parenemella</taxon>
    </lineage>
</organism>
<proteinExistence type="predicted"/>
<dbReference type="InterPro" id="IPR015943">
    <property type="entry name" value="WD40/YVTN_repeat-like_dom_sf"/>
</dbReference>
<dbReference type="InterPro" id="IPR019546">
    <property type="entry name" value="TAT_signal_bac_arc"/>
</dbReference>
<dbReference type="Gene3D" id="2.130.10.10">
    <property type="entry name" value="YVTN repeat-like/Quinoprotein amine dehydrogenase"/>
    <property type="match status" value="2"/>
</dbReference>
<dbReference type="InterPro" id="IPR011047">
    <property type="entry name" value="Quinoprotein_ADH-like_sf"/>
</dbReference>
<feature type="compositionally biased region" description="Pro residues" evidence="1">
    <location>
        <begin position="485"/>
        <end position="496"/>
    </location>
</feature>
<feature type="region of interest" description="Disordered" evidence="1">
    <location>
        <begin position="476"/>
        <end position="523"/>
    </location>
</feature>
<name>A0A255E1I0_9ACTN</name>
<dbReference type="AlphaFoldDB" id="A0A255E1I0"/>
<dbReference type="Pfam" id="PF13360">
    <property type="entry name" value="PQQ_2"/>
    <property type="match status" value="1"/>
</dbReference>
<accession>A0A255E1I0</accession>
<gene>
    <name evidence="3" type="ORF">CGZ92_11200</name>
</gene>
<dbReference type="SUPFAM" id="SSF50998">
    <property type="entry name" value="Quinoprotein alcohol dehydrogenase-like"/>
    <property type="match status" value="1"/>
</dbReference>
<comment type="caution">
    <text evidence="3">The sequence shown here is derived from an EMBL/GenBank/DDBJ whole genome shotgun (WGS) entry which is preliminary data.</text>
</comment>
<dbReference type="PROSITE" id="PS51318">
    <property type="entry name" value="TAT"/>
    <property type="match status" value="1"/>
</dbReference>
<feature type="compositionally biased region" description="Low complexity" evidence="1">
    <location>
        <begin position="497"/>
        <end position="512"/>
    </location>
</feature>
<dbReference type="EMBL" id="NMVI01000025">
    <property type="protein sequence ID" value="OYN85356.1"/>
    <property type="molecule type" value="Genomic_DNA"/>
</dbReference>
<dbReference type="RefSeq" id="WP_094451461.1">
    <property type="nucleotide sequence ID" value="NZ_NMVI01000025.1"/>
</dbReference>
<evidence type="ECO:0000313" key="4">
    <source>
        <dbReference type="Proteomes" id="UP000216533"/>
    </source>
</evidence>
<protein>
    <recommendedName>
        <fullName evidence="2">Pyrrolo-quinoline quinone repeat domain-containing protein</fullName>
    </recommendedName>
</protein>
<sequence>MQISRRTVLGATGLAALAVGVGVPLPGRAQAALAPEVFGPASLITTMRGATAIGNQVFMTTRYLMDGNALRVVSVDVSTGATLWQVDLEYPGFPANSNGGGNVMATYGDWIYVGPAGSPVIMRLDPATGAAEEFVEIGVADAWFYRMVIEDGSMFVGTFPDGGVHEINLATRAITSYGAISASKYCNSVAITATHVYGDANAPGGMAEWPRGGGEKRDISAYLGSDLTSTIDMVELEGIITVASGETITSFDPEADRPALMAYDEPRNQLIVTTGPHMGGNQGAVAFIDLATGEAETRTDILVDQTHRGLWIEGDIAYLTGGTYGEGTGPIRELAEVAALDLTTGEVLWRVEPRSGVQDIERVVRRGDVLYVMTRRPSGDILTLDPATGAFVETLTNLGGYGGMDRYGDRVVAWVHWALDIVVINPDNSFTPVFEDVPRGWYNNPNFSFVAGEHGTWGMDALNLAFFPFGDVVPDPAASASPSPSETPAPTTPSPTSPTTTATPTGGITSPSRPTGLPDTGRW</sequence>
<reference evidence="3 4" key="1">
    <citation type="submission" date="2017-07" db="EMBL/GenBank/DDBJ databases">
        <title>Draft whole genome sequences of clinical Proprionibacteriaceae strains.</title>
        <authorList>
            <person name="Bernier A.-M."/>
            <person name="Bernard K."/>
            <person name="Domingo M.-C."/>
        </authorList>
    </citation>
    <scope>NUCLEOTIDE SEQUENCE [LARGE SCALE GENOMIC DNA]</scope>
    <source>
        <strain evidence="3 4">NML 160184</strain>
    </source>
</reference>
<dbReference type="NCBIfam" id="TIGR01409">
    <property type="entry name" value="TAT_signal_seq"/>
    <property type="match status" value="1"/>
</dbReference>
<dbReference type="InterPro" id="IPR006311">
    <property type="entry name" value="TAT_signal"/>
</dbReference>